<accession>A0A1H1PYG5</accession>
<evidence type="ECO:0000256" key="1">
    <source>
        <dbReference type="SAM" id="Phobius"/>
    </source>
</evidence>
<dbReference type="RefSeq" id="WP_092666595.1">
    <property type="nucleotide sequence ID" value="NZ_LT629734.1"/>
</dbReference>
<organism evidence="2 3">
    <name type="scientific">Agrococcus carbonis</name>
    <dbReference type="NCBI Taxonomy" id="684552"/>
    <lineage>
        <taxon>Bacteria</taxon>
        <taxon>Bacillati</taxon>
        <taxon>Actinomycetota</taxon>
        <taxon>Actinomycetes</taxon>
        <taxon>Micrococcales</taxon>
        <taxon>Microbacteriaceae</taxon>
        <taxon>Agrococcus</taxon>
    </lineage>
</organism>
<protein>
    <submittedName>
        <fullName evidence="2">Uncharacterized protein</fullName>
    </submittedName>
</protein>
<dbReference type="Proteomes" id="UP000199649">
    <property type="component" value="Chromosome I"/>
</dbReference>
<name>A0A1H1PYG5_9MICO</name>
<dbReference type="AlphaFoldDB" id="A0A1H1PYG5"/>
<feature type="transmembrane region" description="Helical" evidence="1">
    <location>
        <begin position="46"/>
        <end position="71"/>
    </location>
</feature>
<keyword evidence="1" id="KW-0472">Membrane</keyword>
<reference evidence="3" key="1">
    <citation type="submission" date="2016-10" db="EMBL/GenBank/DDBJ databases">
        <authorList>
            <person name="Varghese N."/>
            <person name="Submissions S."/>
        </authorList>
    </citation>
    <scope>NUCLEOTIDE SEQUENCE [LARGE SCALE GENOMIC DNA]</scope>
    <source>
        <strain evidence="3">DSM 22965</strain>
    </source>
</reference>
<feature type="transmembrane region" description="Helical" evidence="1">
    <location>
        <begin position="141"/>
        <end position="168"/>
    </location>
</feature>
<dbReference type="OrthoDB" id="5122952at2"/>
<evidence type="ECO:0000313" key="2">
    <source>
        <dbReference type="EMBL" id="SDS16017.1"/>
    </source>
</evidence>
<gene>
    <name evidence="2" type="ORF">SAMN04489719_1677</name>
</gene>
<feature type="transmembrane region" description="Helical" evidence="1">
    <location>
        <begin position="21"/>
        <end position="40"/>
    </location>
</feature>
<proteinExistence type="predicted"/>
<evidence type="ECO:0000313" key="3">
    <source>
        <dbReference type="Proteomes" id="UP000199649"/>
    </source>
</evidence>
<dbReference type="EMBL" id="LT629734">
    <property type="protein sequence ID" value="SDS16017.1"/>
    <property type="molecule type" value="Genomic_DNA"/>
</dbReference>
<keyword evidence="1" id="KW-0812">Transmembrane</keyword>
<dbReference type="STRING" id="684552.SAMN04489719_1677"/>
<keyword evidence="1" id="KW-1133">Transmembrane helix</keyword>
<feature type="transmembrane region" description="Helical" evidence="1">
    <location>
        <begin position="92"/>
        <end position="109"/>
    </location>
</feature>
<keyword evidence="3" id="KW-1185">Reference proteome</keyword>
<sequence>MHPTPPAASEPAASEPLASGPPLTVTAWVAIVAPLVALVLKGLVPGWLIFFAVLWSPVLLIGYALLVVAAARGMLRRRGVLRRPERRVRARMWAWLTSVGVVLFGATIVDGGDTTESLQSLLTVLLGSPTTPSPAHDASAAIAWAAAAAWLVGWLALMVEWAVAVIAVRAPVPRVAPPRV</sequence>